<dbReference type="EMBL" id="CP033361">
    <property type="protein sequence ID" value="QKC79371.1"/>
    <property type="molecule type" value="Genomic_DNA"/>
</dbReference>
<protein>
    <submittedName>
        <fullName evidence="2">HlyD family efflux transporter periplasmic adaptor subunit</fullName>
    </submittedName>
</protein>
<dbReference type="PANTHER" id="PTHR30386:SF17">
    <property type="entry name" value="ALKALINE PROTEASE SECRETION PROTEIN APRE"/>
    <property type="match status" value="1"/>
</dbReference>
<dbReference type="InterPro" id="IPR058982">
    <property type="entry name" value="Beta-barrel_AprE"/>
</dbReference>
<evidence type="ECO:0000313" key="3">
    <source>
        <dbReference type="Proteomes" id="UP000503339"/>
    </source>
</evidence>
<dbReference type="Gene3D" id="2.40.30.170">
    <property type="match status" value="1"/>
</dbReference>
<feature type="domain" description="AprE-like beta-barrel" evidence="1">
    <location>
        <begin position="37"/>
        <end position="126"/>
    </location>
</feature>
<dbReference type="PRINTS" id="PR01490">
    <property type="entry name" value="RTXTOXIND"/>
</dbReference>
<proteinExistence type="predicted"/>
<organism evidence="2 3">
    <name type="scientific">Mesorhizobium erdmanii</name>
    <dbReference type="NCBI Taxonomy" id="1777866"/>
    <lineage>
        <taxon>Bacteria</taxon>
        <taxon>Pseudomonadati</taxon>
        <taxon>Pseudomonadota</taxon>
        <taxon>Alphaproteobacteria</taxon>
        <taxon>Hyphomicrobiales</taxon>
        <taxon>Phyllobacteriaceae</taxon>
        <taxon>Mesorhizobium</taxon>
    </lineage>
</organism>
<name>A0A6M7UQ71_9HYPH</name>
<accession>A0A6M7UQ71</accession>
<sequence>MPAPQSGIVQQLAVHTVGGVIAPADPIMLIVPEGDDLTLEVRINPKDIDQIQLPHKAVLRMSAFNRRTTPELNGYVSRIAADLVTDEKSGSSYYLVSLSIPHAELTKLKDLTLVPGMPAEAMVQTGERTALFYLVKPLADQISRAFREE</sequence>
<dbReference type="Pfam" id="PF26002">
    <property type="entry name" value="Beta-barrel_AprE"/>
    <property type="match status" value="1"/>
</dbReference>
<evidence type="ECO:0000259" key="1">
    <source>
        <dbReference type="Pfam" id="PF26002"/>
    </source>
</evidence>
<keyword evidence="3" id="KW-1185">Reference proteome</keyword>
<gene>
    <name evidence="2" type="ORF">EB233_31250</name>
</gene>
<dbReference type="AlphaFoldDB" id="A0A6M7UQ71"/>
<evidence type="ECO:0000313" key="2">
    <source>
        <dbReference type="EMBL" id="QKC79371.1"/>
    </source>
</evidence>
<dbReference type="Proteomes" id="UP000503339">
    <property type="component" value="Chromosome"/>
</dbReference>
<reference evidence="2 3" key="1">
    <citation type="submission" date="2018-10" db="EMBL/GenBank/DDBJ databases">
        <authorList>
            <person name="Perry B.J."/>
            <person name="Sullivan J.T."/>
            <person name="Murphy R.J.T."/>
            <person name="Ramsay J.P."/>
            <person name="Ronson C.W."/>
        </authorList>
    </citation>
    <scope>NUCLEOTIDE SEQUENCE [LARGE SCALE GENOMIC DNA]</scope>
    <source>
        <strain evidence="2 3">NZP2014</strain>
    </source>
</reference>
<dbReference type="PANTHER" id="PTHR30386">
    <property type="entry name" value="MEMBRANE FUSION SUBUNIT OF EMRAB-TOLC MULTIDRUG EFFLUX PUMP"/>
    <property type="match status" value="1"/>
</dbReference>
<dbReference type="InterPro" id="IPR050739">
    <property type="entry name" value="MFP"/>
</dbReference>
<dbReference type="KEGG" id="merd:EB233_31250"/>